<keyword evidence="3" id="KW-0238">DNA-binding</keyword>
<keyword evidence="2" id="KW-0805">Transcription regulation</keyword>
<name>A0AA95L171_9BACL</name>
<protein>
    <submittedName>
        <fullName evidence="6">MerR family transcriptional regulator</fullName>
    </submittedName>
</protein>
<proteinExistence type="predicted"/>
<dbReference type="InterPro" id="IPR000551">
    <property type="entry name" value="MerR-type_HTH_dom"/>
</dbReference>
<keyword evidence="4" id="KW-0804">Transcription</keyword>
<dbReference type="RefSeq" id="WP_283926628.1">
    <property type="nucleotide sequence ID" value="NZ_CP126084.1"/>
</dbReference>
<gene>
    <name evidence="6" type="ORF">QNH46_01635</name>
</gene>
<dbReference type="KEGG" id="pwn:QNH46_01635"/>
<dbReference type="PANTHER" id="PTHR30204">
    <property type="entry name" value="REDOX-CYCLING DRUG-SENSING TRANSCRIPTIONAL ACTIVATOR SOXR"/>
    <property type="match status" value="1"/>
</dbReference>
<dbReference type="PROSITE" id="PS50937">
    <property type="entry name" value="HTH_MERR_2"/>
    <property type="match status" value="2"/>
</dbReference>
<dbReference type="SUPFAM" id="SSF46955">
    <property type="entry name" value="Putative DNA-binding domain"/>
    <property type="match status" value="2"/>
</dbReference>
<dbReference type="AlphaFoldDB" id="A0AA95L171"/>
<dbReference type="Proteomes" id="UP001177943">
    <property type="component" value="Chromosome"/>
</dbReference>
<reference evidence="6" key="1">
    <citation type="submission" date="2023-05" db="EMBL/GenBank/DDBJ databases">
        <title>Comparative genomics of Bacillaceae isolates and their secondary metabolite potential.</title>
        <authorList>
            <person name="Song L."/>
            <person name="Nielsen L.J."/>
            <person name="Mohite O."/>
            <person name="Xu X."/>
            <person name="Weber T."/>
            <person name="Kovacs A.T."/>
        </authorList>
    </citation>
    <scope>NUCLEOTIDE SEQUENCE</scope>
    <source>
        <strain evidence="6">B2_4</strain>
    </source>
</reference>
<dbReference type="SMART" id="SM00422">
    <property type="entry name" value="HTH_MERR"/>
    <property type="match status" value="2"/>
</dbReference>
<dbReference type="Pfam" id="PF00376">
    <property type="entry name" value="MerR"/>
    <property type="match status" value="1"/>
</dbReference>
<evidence type="ECO:0000256" key="2">
    <source>
        <dbReference type="ARBA" id="ARBA00023015"/>
    </source>
</evidence>
<dbReference type="EMBL" id="CP126084">
    <property type="protein sequence ID" value="WHX49419.1"/>
    <property type="molecule type" value="Genomic_DNA"/>
</dbReference>
<dbReference type="GO" id="GO:0003700">
    <property type="term" value="F:DNA-binding transcription factor activity"/>
    <property type="evidence" value="ECO:0007669"/>
    <property type="project" value="InterPro"/>
</dbReference>
<keyword evidence="1" id="KW-0678">Repressor</keyword>
<evidence type="ECO:0000256" key="3">
    <source>
        <dbReference type="ARBA" id="ARBA00023125"/>
    </source>
</evidence>
<evidence type="ECO:0000313" key="7">
    <source>
        <dbReference type="Proteomes" id="UP001177943"/>
    </source>
</evidence>
<dbReference type="Gene3D" id="1.10.1660.10">
    <property type="match status" value="2"/>
</dbReference>
<dbReference type="Pfam" id="PF13411">
    <property type="entry name" value="MerR_1"/>
    <property type="match status" value="1"/>
</dbReference>
<feature type="domain" description="HTH merR-type" evidence="5">
    <location>
        <begin position="123"/>
        <end position="192"/>
    </location>
</feature>
<dbReference type="InterPro" id="IPR009061">
    <property type="entry name" value="DNA-bd_dom_put_sf"/>
</dbReference>
<evidence type="ECO:0000256" key="4">
    <source>
        <dbReference type="ARBA" id="ARBA00023163"/>
    </source>
</evidence>
<dbReference type="PRINTS" id="PR00040">
    <property type="entry name" value="HTHMERR"/>
</dbReference>
<sequence length="238" mass="28008">MKEKCLAVSFRCLASFRWAKALRHYEAWGIVPPPQRGANGYRIYTEEHEAYFKCIRAMYPGFGMALVRKVMPMLQQKKFTEALWEINRVQAELYQKKQQALQALEILKPDQMESFLASRKKQWYTIGEVAKEIGVPATTLRHWEKEGLIAPDRDPESGYRRYHRDDIRRLLIIRTVQSSVYLLETVRGIMETINQQSLSEVRRITMDSLAYMDVQIEQQLRGAHYLYKLIDMLKRNSG</sequence>
<evidence type="ECO:0000313" key="6">
    <source>
        <dbReference type="EMBL" id="WHX49419.1"/>
    </source>
</evidence>
<evidence type="ECO:0000259" key="5">
    <source>
        <dbReference type="PROSITE" id="PS50937"/>
    </source>
</evidence>
<dbReference type="PANTHER" id="PTHR30204:SF69">
    <property type="entry name" value="MERR-FAMILY TRANSCRIPTIONAL REGULATOR"/>
    <property type="match status" value="1"/>
</dbReference>
<organism evidence="6 7">
    <name type="scientific">Paenibacillus woosongensis</name>
    <dbReference type="NCBI Taxonomy" id="307580"/>
    <lineage>
        <taxon>Bacteria</taxon>
        <taxon>Bacillati</taxon>
        <taxon>Bacillota</taxon>
        <taxon>Bacilli</taxon>
        <taxon>Bacillales</taxon>
        <taxon>Paenibacillaceae</taxon>
        <taxon>Paenibacillus</taxon>
    </lineage>
</organism>
<evidence type="ECO:0000256" key="1">
    <source>
        <dbReference type="ARBA" id="ARBA00022491"/>
    </source>
</evidence>
<dbReference type="GO" id="GO:0003677">
    <property type="term" value="F:DNA binding"/>
    <property type="evidence" value="ECO:0007669"/>
    <property type="project" value="UniProtKB-KW"/>
</dbReference>
<dbReference type="InterPro" id="IPR047057">
    <property type="entry name" value="MerR_fam"/>
</dbReference>
<feature type="domain" description="HTH merR-type" evidence="5">
    <location>
        <begin position="19"/>
        <end position="73"/>
    </location>
</feature>
<accession>A0AA95L171</accession>